<evidence type="ECO:0000256" key="4">
    <source>
        <dbReference type="ARBA" id="ARBA00022884"/>
    </source>
</evidence>
<dbReference type="InterPro" id="IPR012677">
    <property type="entry name" value="Nucleotide-bd_a/b_plait_sf"/>
</dbReference>
<reference evidence="9" key="2">
    <citation type="journal article" date="2012" name="Nat. Commun.">
        <title>Draft genome sequence and genetic transformation of the oleaginous alga Nannochloropis gaditana.</title>
        <authorList>
            <person name="Radakovits R."/>
            <person name="Jinkerson R.E."/>
            <person name="Fuerstenberg S.I."/>
            <person name="Tae H."/>
            <person name="Settlage R.E."/>
            <person name="Boore J.L."/>
            <person name="Posewitz M.C."/>
        </authorList>
    </citation>
    <scope>NUCLEOTIDE SEQUENCE</scope>
    <source>
        <strain evidence="9">CCMP526</strain>
    </source>
</reference>
<keyword evidence="3" id="KW-0677">Repeat</keyword>
<sequence>MSCRIYVGNLPMDVRERDLDDLFYKYGRIRGIDIKRPSRPPAYAFVAFEDPRDAKDAVHYRDNYDFDGGRIRVELANETPRRRDDRGFGGGRNRTDFRLEVSDLPDRTSWQDLKDYFKPVGDVLYADVSRNGEGVVEFATKEDMFAAKRKLDGSTFRNPFDSREIRVRLPKGSNFRSSSRSRSRSRSPPRRARSPLSRSRSPPPKREREGGRDGGREEREEEEGRGAEEAKDRSPSPPREKEGGVEDGKKDEEKTGTWGDGADSLEAIHPEGMNGDE</sequence>
<keyword evidence="4 6" id="KW-0694">RNA-binding</keyword>
<comment type="subcellular location">
    <subcellularLocation>
        <location evidence="1">Nucleus</location>
    </subcellularLocation>
</comment>
<evidence type="ECO:0000256" key="2">
    <source>
        <dbReference type="ARBA" id="ARBA00022664"/>
    </source>
</evidence>
<dbReference type="CDD" id="cd12338">
    <property type="entry name" value="RRM1_SRSF1_like"/>
    <property type="match status" value="1"/>
</dbReference>
<keyword evidence="2" id="KW-0507">mRNA processing</keyword>
<evidence type="ECO:0000313" key="9">
    <source>
        <dbReference type="EMBL" id="AFJ69494.1"/>
    </source>
</evidence>
<dbReference type="AlphaFoldDB" id="I2CRG1"/>
<evidence type="ECO:0000259" key="8">
    <source>
        <dbReference type="PROSITE" id="PS50102"/>
    </source>
</evidence>
<feature type="domain" description="RRM" evidence="8">
    <location>
        <begin position="97"/>
        <end position="172"/>
    </location>
</feature>
<dbReference type="GO" id="GO:0005634">
    <property type="term" value="C:nucleus"/>
    <property type="evidence" value="ECO:0007669"/>
    <property type="project" value="UniProtKB-SubCell"/>
</dbReference>
<dbReference type="InterPro" id="IPR050374">
    <property type="entry name" value="RRT5_SRSF_SR"/>
</dbReference>
<evidence type="ECO:0000256" key="1">
    <source>
        <dbReference type="ARBA" id="ARBA00004123"/>
    </source>
</evidence>
<evidence type="ECO:0000256" key="5">
    <source>
        <dbReference type="ARBA" id="ARBA00023242"/>
    </source>
</evidence>
<dbReference type="GO" id="GO:0006397">
    <property type="term" value="P:mRNA processing"/>
    <property type="evidence" value="ECO:0007669"/>
    <property type="project" value="UniProtKB-KW"/>
</dbReference>
<feature type="compositionally biased region" description="Basic residues" evidence="7">
    <location>
        <begin position="179"/>
        <end position="193"/>
    </location>
</feature>
<dbReference type="PANTHER" id="PTHR23003">
    <property type="entry name" value="RNA RECOGNITION MOTIF RRM DOMAIN CONTAINING PROTEIN"/>
    <property type="match status" value="1"/>
</dbReference>
<dbReference type="InterPro" id="IPR035979">
    <property type="entry name" value="RBD_domain_sf"/>
</dbReference>
<evidence type="ECO:0000256" key="3">
    <source>
        <dbReference type="ARBA" id="ARBA00022737"/>
    </source>
</evidence>
<evidence type="ECO:0000256" key="6">
    <source>
        <dbReference type="PROSITE-ProRule" id="PRU00176"/>
    </source>
</evidence>
<dbReference type="SMART" id="SM00360">
    <property type="entry name" value="RRM"/>
    <property type="match status" value="2"/>
</dbReference>
<keyword evidence="5" id="KW-0539">Nucleus</keyword>
<dbReference type="PANTHER" id="PTHR23003:SF62">
    <property type="entry name" value="SERINE_ARGININE (SR)-TYPE SHUTTLING MRNA BINDING PROTEIN NPL3"/>
    <property type="match status" value="1"/>
</dbReference>
<dbReference type="GO" id="GO:0003729">
    <property type="term" value="F:mRNA binding"/>
    <property type="evidence" value="ECO:0007669"/>
    <property type="project" value="TreeGrafter"/>
</dbReference>
<dbReference type="EMBL" id="JU980431">
    <property type="protein sequence ID" value="AFJ69494.1"/>
    <property type="molecule type" value="mRNA"/>
</dbReference>
<accession>I2CRG1</accession>
<dbReference type="InterPro" id="IPR000504">
    <property type="entry name" value="RRM_dom"/>
</dbReference>
<evidence type="ECO:0000256" key="7">
    <source>
        <dbReference type="SAM" id="MobiDB-lite"/>
    </source>
</evidence>
<dbReference type="Gene3D" id="3.30.70.330">
    <property type="match status" value="2"/>
</dbReference>
<dbReference type="GO" id="GO:0005737">
    <property type="term" value="C:cytoplasm"/>
    <property type="evidence" value="ECO:0007669"/>
    <property type="project" value="TreeGrafter"/>
</dbReference>
<feature type="domain" description="RRM" evidence="8">
    <location>
        <begin position="3"/>
        <end position="78"/>
    </location>
</feature>
<dbReference type="SUPFAM" id="SSF54928">
    <property type="entry name" value="RNA-binding domain, RBD"/>
    <property type="match status" value="1"/>
</dbReference>
<protein>
    <submittedName>
        <fullName evidence="9">Splicing factor, arginine/serine-rich 1/9</fullName>
    </submittedName>
</protein>
<organism evidence="9">
    <name type="scientific">Nannochloropsis gaditana (strain CCMP526)</name>
    <name type="common">Green microalga</name>
    <name type="synonym">Microchloropsis gaditana</name>
    <dbReference type="NCBI Taxonomy" id="1093141"/>
    <lineage>
        <taxon>Eukaryota</taxon>
        <taxon>Sar</taxon>
        <taxon>Stramenopiles</taxon>
        <taxon>Ochrophyta</taxon>
        <taxon>Eustigmatophyceae</taxon>
        <taxon>Eustigmatales</taxon>
        <taxon>Monodopsidaceae</taxon>
        <taxon>Nannochloropsis</taxon>
    </lineage>
</organism>
<proteinExistence type="evidence at transcript level"/>
<gene>
    <name evidence="9" type="ORF">NGATSA_3026900</name>
</gene>
<reference evidence="9" key="1">
    <citation type="journal article" date="2012" name="Bioengineered">
        <title>Additional insights into the genome of the oleaginous model alga Nannochloropsis gaditana.</title>
        <authorList>
            <person name="Jinkerson R.E."/>
            <person name="Radakovits R."/>
            <person name="Posewitz M.C."/>
        </authorList>
    </citation>
    <scope>NUCLEOTIDE SEQUENCE</scope>
    <source>
        <strain evidence="9">CCMP526</strain>
    </source>
</reference>
<feature type="compositionally biased region" description="Basic and acidic residues" evidence="7">
    <location>
        <begin position="204"/>
        <end position="255"/>
    </location>
</feature>
<dbReference type="Pfam" id="PF00076">
    <property type="entry name" value="RRM_1"/>
    <property type="match status" value="2"/>
</dbReference>
<feature type="region of interest" description="Disordered" evidence="7">
    <location>
        <begin position="154"/>
        <end position="277"/>
    </location>
</feature>
<dbReference type="PROSITE" id="PS50102">
    <property type="entry name" value="RRM"/>
    <property type="match status" value="2"/>
</dbReference>
<name>I2CRG1_NANGC</name>